<feature type="region of interest" description="Disordered" evidence="1">
    <location>
        <begin position="1"/>
        <end position="29"/>
    </location>
</feature>
<dbReference type="Proteomes" id="UP001383192">
    <property type="component" value="Unassembled WGS sequence"/>
</dbReference>
<sequence>METEEIRDDVVSLPKNDEESAQTGSLKRKTNPPIFRLPLEIIAQIFGYCVPSQHSEHKKLQWLSFTHVCRAWRSIALNDGSLWTCIRLNYHNLAKAMFERSKSSVLDVEISWLFHSTRPNERHLLGEVQRQLHRIRHLRLYLAAGAREDNKPNIYFLSQLSQPAPLLRLLHITGNDFTLPANLLGGEAPLLTHLQLGSCFLSWSSPLLANLIHFELHGPGHINIPTPEQLLDVLRAMPLLETLCLVRMLPKHIPRSEDIQLSKLHTLSLAGDLSGCDGLLSNLVFPETTTFSLECDVEVEDTSSFESLISHFPRIFLAKPSLADTRGEDLRGTKTMCIDLEDDYRTARVVIDAWNRAIPVDLQEHSMYMEELPPCIRLMLRWDHQALSDVEEDLEHIFGSLPMGSVETLHMQCSGLDREEDDTHILVRCLGDLPFISPNLETIVVAGNDLVYRLSCVFQVLDYVDVSTSPPTLAFPALRSLVLLSGTAGCWSRFESTDMTELLHMLRHRLQLKGKRLEVLAARGYRQLDADEVRLLNEVVGELKDAPDPVDVDNAWY</sequence>
<organism evidence="3 4">
    <name type="scientific">Paramarasmius palmivorus</name>
    <dbReference type="NCBI Taxonomy" id="297713"/>
    <lineage>
        <taxon>Eukaryota</taxon>
        <taxon>Fungi</taxon>
        <taxon>Dikarya</taxon>
        <taxon>Basidiomycota</taxon>
        <taxon>Agaricomycotina</taxon>
        <taxon>Agaricomycetes</taxon>
        <taxon>Agaricomycetidae</taxon>
        <taxon>Agaricales</taxon>
        <taxon>Marasmiineae</taxon>
        <taxon>Marasmiaceae</taxon>
        <taxon>Paramarasmius</taxon>
    </lineage>
</organism>
<dbReference type="SUPFAM" id="SSF52047">
    <property type="entry name" value="RNI-like"/>
    <property type="match status" value="1"/>
</dbReference>
<dbReference type="Gene3D" id="1.20.1280.50">
    <property type="match status" value="1"/>
</dbReference>
<dbReference type="InterPro" id="IPR001810">
    <property type="entry name" value="F-box_dom"/>
</dbReference>
<name>A0AAW0DJZ7_9AGAR</name>
<reference evidence="3 4" key="1">
    <citation type="submission" date="2024-01" db="EMBL/GenBank/DDBJ databases">
        <title>A draft genome for a cacao thread blight-causing isolate of Paramarasmius palmivorus.</title>
        <authorList>
            <person name="Baruah I.K."/>
            <person name="Bukari Y."/>
            <person name="Amoako-Attah I."/>
            <person name="Meinhardt L.W."/>
            <person name="Bailey B.A."/>
            <person name="Cohen S.P."/>
        </authorList>
    </citation>
    <scope>NUCLEOTIDE SEQUENCE [LARGE SCALE GENOMIC DNA]</scope>
    <source>
        <strain evidence="3 4">GH-12</strain>
    </source>
</reference>
<dbReference type="SUPFAM" id="SSF81383">
    <property type="entry name" value="F-box domain"/>
    <property type="match status" value="1"/>
</dbReference>
<evidence type="ECO:0000259" key="2">
    <source>
        <dbReference type="Pfam" id="PF12937"/>
    </source>
</evidence>
<proteinExistence type="predicted"/>
<feature type="domain" description="F-box" evidence="2">
    <location>
        <begin position="35"/>
        <end position="88"/>
    </location>
</feature>
<dbReference type="EMBL" id="JAYKXP010000012">
    <property type="protein sequence ID" value="KAK7051580.1"/>
    <property type="molecule type" value="Genomic_DNA"/>
</dbReference>
<dbReference type="Pfam" id="PF12937">
    <property type="entry name" value="F-box-like"/>
    <property type="match status" value="1"/>
</dbReference>
<evidence type="ECO:0000256" key="1">
    <source>
        <dbReference type="SAM" id="MobiDB-lite"/>
    </source>
</evidence>
<gene>
    <name evidence="3" type="ORF">VNI00_004559</name>
</gene>
<evidence type="ECO:0000313" key="4">
    <source>
        <dbReference type="Proteomes" id="UP001383192"/>
    </source>
</evidence>
<evidence type="ECO:0000313" key="3">
    <source>
        <dbReference type="EMBL" id="KAK7051580.1"/>
    </source>
</evidence>
<accession>A0AAW0DJZ7</accession>
<protein>
    <recommendedName>
        <fullName evidence="2">F-box domain-containing protein</fullName>
    </recommendedName>
</protein>
<dbReference type="AlphaFoldDB" id="A0AAW0DJZ7"/>
<dbReference type="InterPro" id="IPR036047">
    <property type="entry name" value="F-box-like_dom_sf"/>
</dbReference>
<keyword evidence="4" id="KW-1185">Reference proteome</keyword>
<comment type="caution">
    <text evidence="3">The sequence shown here is derived from an EMBL/GenBank/DDBJ whole genome shotgun (WGS) entry which is preliminary data.</text>
</comment>